<keyword evidence="1" id="KW-0812">Transmembrane</keyword>
<dbReference type="Proteomes" id="UP000076962">
    <property type="component" value="Unassembled WGS sequence"/>
</dbReference>
<keyword evidence="1" id="KW-0472">Membrane</keyword>
<proteinExistence type="predicted"/>
<organism evidence="2 3">
    <name type="scientific">Candidatus Thiomargarita nelsonii</name>
    <dbReference type="NCBI Taxonomy" id="1003181"/>
    <lineage>
        <taxon>Bacteria</taxon>
        <taxon>Pseudomonadati</taxon>
        <taxon>Pseudomonadota</taxon>
        <taxon>Gammaproteobacteria</taxon>
        <taxon>Thiotrichales</taxon>
        <taxon>Thiotrichaceae</taxon>
        <taxon>Thiomargarita</taxon>
    </lineage>
</organism>
<keyword evidence="1" id="KW-1133">Transmembrane helix</keyword>
<accession>A0A176RV14</accession>
<evidence type="ECO:0000313" key="3">
    <source>
        <dbReference type="Proteomes" id="UP000076962"/>
    </source>
</evidence>
<dbReference type="EMBL" id="LUTY01002752">
    <property type="protein sequence ID" value="OAD19555.1"/>
    <property type="molecule type" value="Genomic_DNA"/>
</dbReference>
<feature type="transmembrane region" description="Helical" evidence="1">
    <location>
        <begin position="21"/>
        <end position="45"/>
    </location>
</feature>
<evidence type="ECO:0000313" key="2">
    <source>
        <dbReference type="EMBL" id="OAD19555.1"/>
    </source>
</evidence>
<sequence>MFTFFSRDFGLLILVKNGHNGLLYVVKACFAFCVGFCGELLPTFLQTFELCICHF</sequence>
<name>A0A176RV14_9GAMM</name>
<protein>
    <submittedName>
        <fullName evidence="2">Uncharacterized protein</fullName>
    </submittedName>
</protein>
<dbReference type="AlphaFoldDB" id="A0A176RV14"/>
<reference evidence="2 3" key="1">
    <citation type="submission" date="2016-05" db="EMBL/GenBank/DDBJ databases">
        <title>Single-cell genome of chain-forming Candidatus Thiomargarita nelsonii and comparison to other large sulfur-oxidizing bacteria.</title>
        <authorList>
            <person name="Winkel M."/>
            <person name="Salman V."/>
            <person name="Woyke T."/>
            <person name="Schulz-Vogt H."/>
            <person name="Richter M."/>
            <person name="Flood B."/>
            <person name="Bailey J."/>
            <person name="Amann R."/>
            <person name="Mussmann M."/>
        </authorList>
    </citation>
    <scope>NUCLEOTIDE SEQUENCE [LARGE SCALE GENOMIC DNA]</scope>
    <source>
        <strain evidence="2 3">THI036</strain>
    </source>
</reference>
<keyword evidence="3" id="KW-1185">Reference proteome</keyword>
<evidence type="ECO:0000256" key="1">
    <source>
        <dbReference type="SAM" id="Phobius"/>
    </source>
</evidence>
<gene>
    <name evidence="2" type="ORF">THIOM_004800</name>
</gene>
<comment type="caution">
    <text evidence="2">The sequence shown here is derived from an EMBL/GenBank/DDBJ whole genome shotgun (WGS) entry which is preliminary data.</text>
</comment>